<gene>
    <name evidence="2" type="ORF">L873DRAFT_1839512</name>
</gene>
<organism evidence="2 3">
    <name type="scientific">Choiromyces venosus 120613-1</name>
    <dbReference type="NCBI Taxonomy" id="1336337"/>
    <lineage>
        <taxon>Eukaryota</taxon>
        <taxon>Fungi</taxon>
        <taxon>Dikarya</taxon>
        <taxon>Ascomycota</taxon>
        <taxon>Pezizomycotina</taxon>
        <taxon>Pezizomycetes</taxon>
        <taxon>Pezizales</taxon>
        <taxon>Tuberaceae</taxon>
        <taxon>Choiromyces</taxon>
    </lineage>
</organism>
<proteinExistence type="predicted"/>
<feature type="domain" description="DDE-1" evidence="1">
    <location>
        <begin position="52"/>
        <end position="189"/>
    </location>
</feature>
<dbReference type="GO" id="GO:0003676">
    <property type="term" value="F:nucleic acid binding"/>
    <property type="evidence" value="ECO:0007669"/>
    <property type="project" value="InterPro"/>
</dbReference>
<protein>
    <submittedName>
        <fullName evidence="2">DDE-domain-containing protein</fullName>
    </submittedName>
</protein>
<dbReference type="Pfam" id="PF03184">
    <property type="entry name" value="DDE_1"/>
    <property type="match status" value="1"/>
</dbReference>
<name>A0A3N4K651_9PEZI</name>
<evidence type="ECO:0000313" key="2">
    <source>
        <dbReference type="EMBL" id="RPB06020.1"/>
    </source>
</evidence>
<dbReference type="OrthoDB" id="2444517at2759"/>
<sequence>MVLSHAVGRFEESNICNLDETPILFEYLEGKTYDTIGQKTIWAKAGQNGWDKRQASLVLCIFVDGILRVPSMIIFCGKGERLGREQSDYHPGVEVEFNEKAYMNDSLFLRYIEEQLVPVLGGRPTLFAIDLMGSHKTPAVLEKLQANNITPSLIPARCTSLIQPLDISVNKPFKEIMRELTDNAIFEAESLETFRKWSVSHRRILTTSCVGDAYYRFHIEKGDIIQQVFRKVGLSLPIDGSCDLELDIKGFSGIQIGNWQEDQGCVNEISTISDIHDNDESIEFVDSTELL</sequence>
<accession>A0A3N4K651</accession>
<evidence type="ECO:0000313" key="3">
    <source>
        <dbReference type="Proteomes" id="UP000276215"/>
    </source>
</evidence>
<dbReference type="Proteomes" id="UP000276215">
    <property type="component" value="Unassembled WGS sequence"/>
</dbReference>
<evidence type="ECO:0000259" key="1">
    <source>
        <dbReference type="Pfam" id="PF03184"/>
    </source>
</evidence>
<dbReference type="STRING" id="1336337.A0A3N4K651"/>
<dbReference type="AlphaFoldDB" id="A0A3N4K651"/>
<keyword evidence="3" id="KW-1185">Reference proteome</keyword>
<dbReference type="InterPro" id="IPR004875">
    <property type="entry name" value="DDE_SF_endonuclease_dom"/>
</dbReference>
<reference evidence="2 3" key="1">
    <citation type="journal article" date="2018" name="Nat. Ecol. Evol.">
        <title>Pezizomycetes genomes reveal the molecular basis of ectomycorrhizal truffle lifestyle.</title>
        <authorList>
            <person name="Murat C."/>
            <person name="Payen T."/>
            <person name="Noel B."/>
            <person name="Kuo A."/>
            <person name="Morin E."/>
            <person name="Chen J."/>
            <person name="Kohler A."/>
            <person name="Krizsan K."/>
            <person name="Balestrini R."/>
            <person name="Da Silva C."/>
            <person name="Montanini B."/>
            <person name="Hainaut M."/>
            <person name="Levati E."/>
            <person name="Barry K.W."/>
            <person name="Belfiori B."/>
            <person name="Cichocki N."/>
            <person name="Clum A."/>
            <person name="Dockter R.B."/>
            <person name="Fauchery L."/>
            <person name="Guy J."/>
            <person name="Iotti M."/>
            <person name="Le Tacon F."/>
            <person name="Lindquist E.A."/>
            <person name="Lipzen A."/>
            <person name="Malagnac F."/>
            <person name="Mello A."/>
            <person name="Molinier V."/>
            <person name="Miyauchi S."/>
            <person name="Poulain J."/>
            <person name="Riccioni C."/>
            <person name="Rubini A."/>
            <person name="Sitrit Y."/>
            <person name="Splivallo R."/>
            <person name="Traeger S."/>
            <person name="Wang M."/>
            <person name="Zifcakova L."/>
            <person name="Wipf D."/>
            <person name="Zambonelli A."/>
            <person name="Paolocci F."/>
            <person name="Nowrousian M."/>
            <person name="Ottonello S."/>
            <person name="Baldrian P."/>
            <person name="Spatafora J.W."/>
            <person name="Henrissat B."/>
            <person name="Nagy L.G."/>
            <person name="Aury J.M."/>
            <person name="Wincker P."/>
            <person name="Grigoriev I.V."/>
            <person name="Bonfante P."/>
            <person name="Martin F.M."/>
        </authorList>
    </citation>
    <scope>NUCLEOTIDE SEQUENCE [LARGE SCALE GENOMIC DNA]</scope>
    <source>
        <strain evidence="2 3">120613-1</strain>
    </source>
</reference>
<dbReference type="EMBL" id="ML120351">
    <property type="protein sequence ID" value="RPB06020.1"/>
    <property type="molecule type" value="Genomic_DNA"/>
</dbReference>